<dbReference type="EMBL" id="QFGA01000001">
    <property type="protein sequence ID" value="TEB07045.1"/>
    <property type="molecule type" value="Genomic_DNA"/>
</dbReference>
<evidence type="ECO:0000313" key="2">
    <source>
        <dbReference type="EMBL" id="TEB07045.1"/>
    </source>
</evidence>
<evidence type="ECO:0000259" key="1">
    <source>
        <dbReference type="Pfam" id="PF11823"/>
    </source>
</evidence>
<dbReference type="AlphaFoldDB" id="A0A4Y7RDF0"/>
<proteinExistence type="predicted"/>
<dbReference type="Proteomes" id="UP000298324">
    <property type="component" value="Unassembled WGS sequence"/>
</dbReference>
<reference evidence="2 3" key="1">
    <citation type="journal article" date="2018" name="Environ. Microbiol.">
        <title>Novel energy conservation strategies and behaviour of Pelotomaculum schinkii driving syntrophic propionate catabolism.</title>
        <authorList>
            <person name="Hidalgo-Ahumada C.A.P."/>
            <person name="Nobu M.K."/>
            <person name="Narihiro T."/>
            <person name="Tamaki H."/>
            <person name="Liu W.T."/>
            <person name="Kamagata Y."/>
            <person name="Stams A.J.M."/>
            <person name="Imachi H."/>
            <person name="Sousa D.Z."/>
        </authorList>
    </citation>
    <scope>NUCLEOTIDE SEQUENCE [LARGE SCALE GENOMIC DNA]</scope>
    <source>
        <strain evidence="2 3">HH</strain>
    </source>
</reference>
<evidence type="ECO:0000313" key="3">
    <source>
        <dbReference type="Proteomes" id="UP000298324"/>
    </source>
</evidence>
<dbReference type="InterPro" id="IPR021778">
    <property type="entry name" value="Se/S_carrier-like"/>
</dbReference>
<keyword evidence="3" id="KW-1185">Reference proteome</keyword>
<comment type="caution">
    <text evidence="2">The sequence shown here is derived from an EMBL/GenBank/DDBJ whole genome shotgun (WGS) entry which is preliminary data.</text>
</comment>
<name>A0A4Y7RDF0_9FIRM</name>
<accession>A0A4Y7RDF0</accession>
<gene>
    <name evidence="2" type="ORF">Psch_00586</name>
</gene>
<organism evidence="2 3">
    <name type="scientific">Pelotomaculum schinkii</name>
    <dbReference type="NCBI Taxonomy" id="78350"/>
    <lineage>
        <taxon>Bacteria</taxon>
        <taxon>Bacillati</taxon>
        <taxon>Bacillota</taxon>
        <taxon>Clostridia</taxon>
        <taxon>Eubacteriales</taxon>
        <taxon>Desulfotomaculaceae</taxon>
        <taxon>Pelotomaculum</taxon>
    </lineage>
</organism>
<dbReference type="Pfam" id="PF11823">
    <property type="entry name" value="Se_S_carrier"/>
    <property type="match status" value="1"/>
</dbReference>
<feature type="domain" description="Putative Se/S carrier protein-like" evidence="1">
    <location>
        <begin position="4"/>
        <end position="72"/>
    </location>
</feature>
<protein>
    <recommendedName>
        <fullName evidence="1">Putative Se/S carrier protein-like domain-containing protein</fullName>
    </recommendedName>
</protein>
<dbReference type="RefSeq" id="WP_134217346.1">
    <property type="nucleotide sequence ID" value="NZ_QFGA01000001.1"/>
</dbReference>
<sequence>MIYALAVFPSVSQVNQMKNRLNKNSEYYGMVRAPHCIAAGGCNFALRFDEDKLSIVKHAAQELGVAIQGIYREEKQDDGDKVYTKIE</sequence>